<sequence>MPPPSTRRPRPPPRPPRASCAKLPAASCAALAAALALAACARIEGPLERAARSLCTSHACLRLAASLARAARPAAAAAPLERSLAAAAAREALARGEAAAALEAVQTAIELSEAGVRGGGGEREAAAALHLLKGRVLEALPPRRCAAGSCPEHAANAYRTALQLSPGLAEAAAALDAVSATLRGASAAYVRSLFDEYAARFDESLHRLEYQAPALVGRALAAVLSRREGGLPVERVLDAGCGTGLSGLELRQLAVHLAGVDLSAGMIARARERTGLYDALKQSELVEYLVDVQQGSTRFDAIVCADVLNYFADLTSVLRAVAGSLVRGGLLAFTLEASPLEPDSAVEWQWKALPSGRYAHNVEWVVSLAAQAGLQLVQRTPVPKLRLDGGRAVPGNLIILSKREALENSEASVHI</sequence>
<dbReference type="EMBL" id="JBGBPQ010000003">
    <property type="protein sequence ID" value="KAL1526214.1"/>
    <property type="molecule type" value="Genomic_DNA"/>
</dbReference>
<feature type="domain" description="Methyltransferase type 12" evidence="1">
    <location>
        <begin position="237"/>
        <end position="331"/>
    </location>
</feature>
<dbReference type="AlphaFoldDB" id="A0AB34JVA6"/>
<evidence type="ECO:0000259" key="1">
    <source>
        <dbReference type="Pfam" id="PF08242"/>
    </source>
</evidence>
<accession>A0AB34JVA6</accession>
<comment type="caution">
    <text evidence="2">The sequence shown here is derived from an EMBL/GenBank/DDBJ whole genome shotgun (WGS) entry which is preliminary data.</text>
</comment>
<reference evidence="2 3" key="1">
    <citation type="journal article" date="2024" name="Science">
        <title>Giant polyketide synthase enzymes in the biosynthesis of giant marine polyether toxins.</title>
        <authorList>
            <person name="Fallon T.R."/>
            <person name="Shende V.V."/>
            <person name="Wierzbicki I.H."/>
            <person name="Pendleton A.L."/>
            <person name="Watervoot N.F."/>
            <person name="Auber R.P."/>
            <person name="Gonzalez D.J."/>
            <person name="Wisecaver J.H."/>
            <person name="Moore B.S."/>
        </authorList>
    </citation>
    <scope>NUCLEOTIDE SEQUENCE [LARGE SCALE GENOMIC DNA]</scope>
    <source>
        <strain evidence="2 3">12B1</strain>
    </source>
</reference>
<dbReference type="PANTHER" id="PTHR43861">
    <property type="entry name" value="TRANS-ACONITATE 2-METHYLTRANSFERASE-RELATED"/>
    <property type="match status" value="1"/>
</dbReference>
<organism evidence="2 3">
    <name type="scientific">Prymnesium parvum</name>
    <name type="common">Toxic golden alga</name>
    <dbReference type="NCBI Taxonomy" id="97485"/>
    <lineage>
        <taxon>Eukaryota</taxon>
        <taxon>Haptista</taxon>
        <taxon>Haptophyta</taxon>
        <taxon>Prymnesiophyceae</taxon>
        <taxon>Prymnesiales</taxon>
        <taxon>Prymnesiaceae</taxon>
        <taxon>Prymnesium</taxon>
    </lineage>
</organism>
<name>A0AB34JVA6_PRYPA</name>
<protein>
    <recommendedName>
        <fullName evidence="1">Methyltransferase type 12 domain-containing protein</fullName>
    </recommendedName>
</protein>
<dbReference type="Gene3D" id="3.40.50.150">
    <property type="entry name" value="Vaccinia Virus protein VP39"/>
    <property type="match status" value="1"/>
</dbReference>
<keyword evidence="3" id="KW-1185">Reference proteome</keyword>
<dbReference type="Pfam" id="PF08242">
    <property type="entry name" value="Methyltransf_12"/>
    <property type="match status" value="1"/>
</dbReference>
<dbReference type="CDD" id="cd02440">
    <property type="entry name" value="AdoMet_MTases"/>
    <property type="match status" value="1"/>
</dbReference>
<dbReference type="Proteomes" id="UP001515480">
    <property type="component" value="Unassembled WGS sequence"/>
</dbReference>
<evidence type="ECO:0000313" key="2">
    <source>
        <dbReference type="EMBL" id="KAL1526214.1"/>
    </source>
</evidence>
<dbReference type="InterPro" id="IPR029063">
    <property type="entry name" value="SAM-dependent_MTases_sf"/>
</dbReference>
<gene>
    <name evidence="2" type="ORF">AB1Y20_014940</name>
</gene>
<dbReference type="SUPFAM" id="SSF53335">
    <property type="entry name" value="S-adenosyl-L-methionine-dependent methyltransferases"/>
    <property type="match status" value="1"/>
</dbReference>
<proteinExistence type="predicted"/>
<dbReference type="InterPro" id="IPR013217">
    <property type="entry name" value="Methyltransf_12"/>
</dbReference>
<evidence type="ECO:0000313" key="3">
    <source>
        <dbReference type="Proteomes" id="UP001515480"/>
    </source>
</evidence>